<dbReference type="Proteomes" id="UP000051027">
    <property type="component" value="Unassembled WGS sequence"/>
</dbReference>
<comment type="caution">
    <text evidence="2">The sequence shown here is derived from an EMBL/GenBank/DDBJ whole genome shotgun (WGS) entry which is preliminary data.</text>
</comment>
<dbReference type="EMBL" id="LICS01000036">
    <property type="protein sequence ID" value="KRO95338.1"/>
    <property type="molecule type" value="Genomic_DNA"/>
</dbReference>
<evidence type="ECO:0000259" key="1">
    <source>
        <dbReference type="Pfam" id="PF05433"/>
    </source>
</evidence>
<sequence>MLNQSKYFTTLIISTLLVTSCSYNSLKPEVVDRSSAQRMQTVVFATVVSVDRVILSGDGDTGAVAGAIIGGIAGSSVTDSDTESDIAGVLGALVGSAIGAKAGDAATRKPAIELLLDLDSGETVSIIQEEGDYSFDVGQRVKIIKNKGKSRVMPLK</sequence>
<organism evidence="2 3">
    <name type="scientific">SAR86 cluster bacterium BACL1 MAG-120820-bin45</name>
    <dbReference type="NCBI Taxonomy" id="1655612"/>
    <lineage>
        <taxon>Bacteria</taxon>
        <taxon>Pseudomonadati</taxon>
        <taxon>Pseudomonadota</taxon>
        <taxon>Gammaproteobacteria</taxon>
        <taxon>SAR86 cluster</taxon>
    </lineage>
</organism>
<gene>
    <name evidence="2" type="ORF">ABS10_00920</name>
</gene>
<feature type="domain" description="Glycine zipper 2TM" evidence="1">
    <location>
        <begin position="62"/>
        <end position="103"/>
    </location>
</feature>
<protein>
    <recommendedName>
        <fullName evidence="1">Glycine zipper 2TM domain-containing protein</fullName>
    </recommendedName>
</protein>
<dbReference type="PROSITE" id="PS51257">
    <property type="entry name" value="PROKAR_LIPOPROTEIN"/>
    <property type="match status" value="1"/>
</dbReference>
<reference evidence="2 3" key="1">
    <citation type="submission" date="2015-10" db="EMBL/GenBank/DDBJ databases">
        <title>Metagenome-Assembled Genomes uncover a global brackish microbiome.</title>
        <authorList>
            <person name="Hugerth L.W."/>
            <person name="Larsson J."/>
            <person name="Alneberg J."/>
            <person name="Lindh M.V."/>
            <person name="Legrand C."/>
            <person name="Pinhassi J."/>
            <person name="Andersson A.F."/>
        </authorList>
    </citation>
    <scope>NUCLEOTIDE SEQUENCE [LARGE SCALE GENOMIC DNA]</scope>
    <source>
        <strain evidence="2">BACL1 MAG-120820-bin45</strain>
    </source>
</reference>
<proteinExistence type="predicted"/>
<evidence type="ECO:0000313" key="2">
    <source>
        <dbReference type="EMBL" id="KRO95338.1"/>
    </source>
</evidence>
<dbReference type="AlphaFoldDB" id="A0A0R2UD50"/>
<name>A0A0R2UD50_9GAMM</name>
<dbReference type="Pfam" id="PF05433">
    <property type="entry name" value="Rick_17kDa_Anti"/>
    <property type="match status" value="1"/>
</dbReference>
<dbReference type="STRING" id="1655612.ABS10_00920"/>
<dbReference type="GO" id="GO:0019867">
    <property type="term" value="C:outer membrane"/>
    <property type="evidence" value="ECO:0007669"/>
    <property type="project" value="InterPro"/>
</dbReference>
<accession>A0A0R2UD50</accession>
<dbReference type="InterPro" id="IPR008816">
    <property type="entry name" value="Gly_zipper_2TM_dom"/>
</dbReference>
<evidence type="ECO:0000313" key="3">
    <source>
        <dbReference type="Proteomes" id="UP000051027"/>
    </source>
</evidence>